<protein>
    <submittedName>
        <fullName evidence="2">Type IV pilus assembly protein PilX</fullName>
    </submittedName>
</protein>
<dbReference type="EMBL" id="FOGN01000001">
    <property type="protein sequence ID" value="SER48457.1"/>
    <property type="molecule type" value="Genomic_DNA"/>
</dbReference>
<evidence type="ECO:0000313" key="2">
    <source>
        <dbReference type="EMBL" id="SER48457.1"/>
    </source>
</evidence>
<dbReference type="Proteomes" id="UP000186599">
    <property type="component" value="Unassembled WGS sequence"/>
</dbReference>
<dbReference type="Pfam" id="PF14341">
    <property type="entry name" value="PilX_N"/>
    <property type="match status" value="1"/>
</dbReference>
<dbReference type="STRING" id="653930.SAMN05216589_0697"/>
<dbReference type="Proteomes" id="UP000186904">
    <property type="component" value="Unassembled WGS sequence"/>
</dbReference>
<dbReference type="RefSeq" id="WP_074777801.1">
    <property type="nucleotide sequence ID" value="NZ_FOGN01000001.1"/>
</dbReference>
<name>A0A1H9PK21_9GAMM</name>
<gene>
    <name evidence="3" type="ORF">SAMN04487855_0928</name>
    <name evidence="2" type="ORF">SAMN05216589_0697</name>
</gene>
<evidence type="ECO:0000313" key="5">
    <source>
        <dbReference type="Proteomes" id="UP000186904"/>
    </source>
</evidence>
<organism evidence="2 5">
    <name type="scientific">Halopseudomonas bauzanensis</name>
    <dbReference type="NCBI Taxonomy" id="653930"/>
    <lineage>
        <taxon>Bacteria</taxon>
        <taxon>Pseudomonadati</taxon>
        <taxon>Pseudomonadota</taxon>
        <taxon>Gammaproteobacteria</taxon>
        <taxon>Pseudomonadales</taxon>
        <taxon>Pseudomonadaceae</taxon>
        <taxon>Halopseudomonas</taxon>
    </lineage>
</organism>
<evidence type="ECO:0000313" key="4">
    <source>
        <dbReference type="Proteomes" id="UP000186599"/>
    </source>
</evidence>
<dbReference type="InterPro" id="IPR025746">
    <property type="entry name" value="PilX_N_dom"/>
</dbReference>
<keyword evidence="4" id="KW-1185">Reference proteome</keyword>
<proteinExistence type="predicted"/>
<sequence>MKNQKKGSFSPNRQNGAVLLVALVFLLIITTLAVTSMREVALDSRITSNLIDHKRLFNAAEAGLTDGQYRTIGTKVKIPGEYSLATALRPLNATATCANTDFKDPCLLLEDPRFQQDFTDAAKRKRYAPDDTTEFDESINWYAIPAPGGANAGESENPEYGNMMMGVGTFRYEINSQATHGDGVVRLRSTIYRIYN</sequence>
<dbReference type="EMBL" id="FOUA01000001">
    <property type="protein sequence ID" value="SFL72907.1"/>
    <property type="molecule type" value="Genomic_DNA"/>
</dbReference>
<dbReference type="OrthoDB" id="7029556at2"/>
<feature type="domain" description="Type 4 fimbrial biogenesis protein PilX N-terminal" evidence="1">
    <location>
        <begin position="16"/>
        <end position="64"/>
    </location>
</feature>
<evidence type="ECO:0000259" key="1">
    <source>
        <dbReference type="Pfam" id="PF14341"/>
    </source>
</evidence>
<reference evidence="4 5" key="1">
    <citation type="submission" date="2016-10" db="EMBL/GenBank/DDBJ databases">
        <authorList>
            <person name="de Groot N.N."/>
        </authorList>
    </citation>
    <scope>NUCLEOTIDE SEQUENCE [LARGE SCALE GENOMIC DNA]</scope>
    <source>
        <strain evidence="3 4">CGMCC 1.9095</strain>
        <strain evidence="2 5">DSM 22558</strain>
    </source>
</reference>
<dbReference type="AlphaFoldDB" id="A0A1H9PK21"/>
<evidence type="ECO:0000313" key="3">
    <source>
        <dbReference type="EMBL" id="SFL72907.1"/>
    </source>
</evidence>
<accession>A0A1H9PK21</accession>